<feature type="coiled-coil region" evidence="1">
    <location>
        <begin position="91"/>
        <end position="118"/>
    </location>
</feature>
<evidence type="ECO:0000313" key="4">
    <source>
        <dbReference type="Proteomes" id="UP001501343"/>
    </source>
</evidence>
<keyword evidence="4" id="KW-1185">Reference proteome</keyword>
<evidence type="ECO:0000313" key="3">
    <source>
        <dbReference type="EMBL" id="GAA1914973.1"/>
    </source>
</evidence>
<gene>
    <name evidence="3" type="ORF">GCM10009775_04260</name>
</gene>
<organism evidence="3 4">
    <name type="scientific">Microbacterium aoyamense</name>
    <dbReference type="NCBI Taxonomy" id="344166"/>
    <lineage>
        <taxon>Bacteria</taxon>
        <taxon>Bacillati</taxon>
        <taxon>Actinomycetota</taxon>
        <taxon>Actinomycetes</taxon>
        <taxon>Micrococcales</taxon>
        <taxon>Microbacteriaceae</taxon>
        <taxon>Microbacterium</taxon>
    </lineage>
</organism>
<name>A0ABN2P879_9MICO</name>
<evidence type="ECO:0000256" key="2">
    <source>
        <dbReference type="SAM" id="MobiDB-lite"/>
    </source>
</evidence>
<proteinExistence type="predicted"/>
<dbReference type="Proteomes" id="UP001501343">
    <property type="component" value="Unassembled WGS sequence"/>
</dbReference>
<accession>A0ABN2P879</accession>
<feature type="region of interest" description="Disordered" evidence="2">
    <location>
        <begin position="1"/>
        <end position="24"/>
    </location>
</feature>
<dbReference type="EMBL" id="BAAAOF010000002">
    <property type="protein sequence ID" value="GAA1914973.1"/>
    <property type="molecule type" value="Genomic_DNA"/>
</dbReference>
<reference evidence="3 4" key="1">
    <citation type="journal article" date="2019" name="Int. J. Syst. Evol. Microbiol.">
        <title>The Global Catalogue of Microorganisms (GCM) 10K type strain sequencing project: providing services to taxonomists for standard genome sequencing and annotation.</title>
        <authorList>
            <consortium name="The Broad Institute Genomics Platform"/>
            <consortium name="The Broad Institute Genome Sequencing Center for Infectious Disease"/>
            <person name="Wu L."/>
            <person name="Ma J."/>
        </authorList>
    </citation>
    <scope>NUCLEOTIDE SEQUENCE [LARGE SCALE GENOMIC DNA]</scope>
    <source>
        <strain evidence="3 4">JCM 14900</strain>
    </source>
</reference>
<keyword evidence="1" id="KW-0175">Coiled coil</keyword>
<evidence type="ECO:0000256" key="1">
    <source>
        <dbReference type="SAM" id="Coils"/>
    </source>
</evidence>
<sequence>MPDKRTRPGGNRAASHKKGANTVAQKTTIPADTRATVVDSLRLARGRVESAEWYTTHTEYNDPVMVRSLAQTAIFALEAVIEAMRELPSPLEAWNLTIEKAASEAAEIEREALAKVREQLTNVHEIRRPLDVTERIEAVEL</sequence>
<evidence type="ECO:0008006" key="5">
    <source>
        <dbReference type="Google" id="ProtNLM"/>
    </source>
</evidence>
<comment type="caution">
    <text evidence="3">The sequence shown here is derived from an EMBL/GenBank/DDBJ whole genome shotgun (WGS) entry which is preliminary data.</text>
</comment>
<protein>
    <recommendedName>
        <fullName evidence="5">Terminase small subunit</fullName>
    </recommendedName>
</protein>